<evidence type="ECO:0000259" key="2">
    <source>
        <dbReference type="Pfam" id="PF21107"/>
    </source>
</evidence>
<comment type="caution">
    <text evidence="3">The sequence shown here is derived from an EMBL/GenBank/DDBJ whole genome shotgun (WGS) entry which is preliminary data.</text>
</comment>
<gene>
    <name evidence="3" type="primary">EVAR_53829_1</name>
    <name evidence="3" type="ORF">CDAR_584331</name>
</gene>
<feature type="compositionally biased region" description="Basic and acidic residues" evidence="1">
    <location>
        <begin position="1"/>
        <end position="19"/>
    </location>
</feature>
<protein>
    <recommendedName>
        <fullName evidence="2">STPR domain-containing protein</fullName>
    </recommendedName>
</protein>
<feature type="domain" description="STPR" evidence="2">
    <location>
        <begin position="62"/>
        <end position="128"/>
    </location>
</feature>
<dbReference type="AlphaFoldDB" id="A0AAV4U4F9"/>
<reference evidence="3 4" key="1">
    <citation type="submission" date="2021-06" db="EMBL/GenBank/DDBJ databases">
        <title>Caerostris darwini draft genome.</title>
        <authorList>
            <person name="Kono N."/>
            <person name="Arakawa K."/>
        </authorList>
    </citation>
    <scope>NUCLEOTIDE SEQUENCE [LARGE SCALE GENOMIC DNA]</scope>
</reference>
<feature type="compositionally biased region" description="Basic and acidic residues" evidence="1">
    <location>
        <begin position="27"/>
        <end position="43"/>
    </location>
</feature>
<organism evidence="3 4">
    <name type="scientific">Caerostris darwini</name>
    <dbReference type="NCBI Taxonomy" id="1538125"/>
    <lineage>
        <taxon>Eukaryota</taxon>
        <taxon>Metazoa</taxon>
        <taxon>Ecdysozoa</taxon>
        <taxon>Arthropoda</taxon>
        <taxon>Chelicerata</taxon>
        <taxon>Arachnida</taxon>
        <taxon>Araneae</taxon>
        <taxon>Araneomorphae</taxon>
        <taxon>Entelegynae</taxon>
        <taxon>Araneoidea</taxon>
        <taxon>Araneidae</taxon>
        <taxon>Caerostris</taxon>
    </lineage>
</organism>
<dbReference type="EMBL" id="BPLQ01010690">
    <property type="protein sequence ID" value="GIY52630.1"/>
    <property type="molecule type" value="Genomic_DNA"/>
</dbReference>
<sequence>MRQHAAEIRATESEQDRADSLQQMRQHAVEIRAKESEQDREARLQQVSQHAAEIRDTESEQDRAYRLQKMRQHAVEIRATESEQDRETRLQQVSQHAAEIRAIESEQDKEPRLQQMSQHAAEIRATESEQDRAYRLQQMRQRNAESRRLSRASITGFMQAINTFCDKICEVYTKRCYQYQISRWIVDTKTALYLPNELKQRNCLVVCNRCTTHLSSKKNIAPSKSYWNNLDPGSIPENVAINEENIIRIEKASVEIAVETNEEPTGDASACMEISDSSRIIRASWHQGNDLIFTSGFSGVQCCAMTLANILRASILSPQYWSTNILNLNMLTGDQIYSNIRFQMARNLAAYSIENDQYLLVRNFKVIKDDLATFGKRFRITFDEEPSIYGSLNDKLNEANLGSTLRQGLEDLFMGSSANDNHGKACVIECDTFDEFVRICKRTTGSKNVQFTLDYVDVEVFEMHDDSKET</sequence>
<dbReference type="InterPro" id="IPR048998">
    <property type="entry name" value="STPR"/>
</dbReference>
<name>A0AAV4U4F9_9ARAC</name>
<accession>A0AAV4U4F9</accession>
<evidence type="ECO:0000256" key="1">
    <source>
        <dbReference type="SAM" id="MobiDB-lite"/>
    </source>
</evidence>
<feature type="compositionally biased region" description="Basic and acidic residues" evidence="1">
    <location>
        <begin position="52"/>
        <end position="61"/>
    </location>
</feature>
<dbReference type="Gene3D" id="3.90.70.120">
    <property type="match status" value="1"/>
</dbReference>
<evidence type="ECO:0000313" key="3">
    <source>
        <dbReference type="EMBL" id="GIY52630.1"/>
    </source>
</evidence>
<proteinExistence type="predicted"/>
<dbReference type="Pfam" id="PF21107">
    <property type="entry name" value="STPRs"/>
    <property type="match status" value="1"/>
</dbReference>
<feature type="region of interest" description="Disordered" evidence="1">
    <location>
        <begin position="1"/>
        <end position="61"/>
    </location>
</feature>
<dbReference type="Proteomes" id="UP001054837">
    <property type="component" value="Unassembled WGS sequence"/>
</dbReference>
<keyword evidence="4" id="KW-1185">Reference proteome</keyword>
<evidence type="ECO:0000313" key="4">
    <source>
        <dbReference type="Proteomes" id="UP001054837"/>
    </source>
</evidence>